<evidence type="ECO:0000256" key="2">
    <source>
        <dbReference type="ARBA" id="ARBA00022692"/>
    </source>
</evidence>
<organism evidence="7 8">
    <name type="scientific">Alkalimarinus sediminis</name>
    <dbReference type="NCBI Taxonomy" id="1632866"/>
    <lineage>
        <taxon>Bacteria</taxon>
        <taxon>Pseudomonadati</taxon>
        <taxon>Pseudomonadota</taxon>
        <taxon>Gammaproteobacteria</taxon>
        <taxon>Alteromonadales</taxon>
        <taxon>Alteromonadaceae</taxon>
        <taxon>Alkalimarinus</taxon>
    </lineage>
</organism>
<dbReference type="GO" id="GO:0033177">
    <property type="term" value="C:proton-transporting two-sector ATPase complex, proton-transporting domain"/>
    <property type="evidence" value="ECO:0007669"/>
    <property type="project" value="InterPro"/>
</dbReference>
<protein>
    <submittedName>
        <fullName evidence="7">ATP synthase subunit C</fullName>
    </submittedName>
</protein>
<dbReference type="InterPro" id="IPR002379">
    <property type="entry name" value="ATPase_proteolipid_c-like_dom"/>
</dbReference>
<dbReference type="InterPro" id="IPR035921">
    <property type="entry name" value="F/V-ATP_Csub_sf"/>
</dbReference>
<feature type="transmembrane region" description="Helical" evidence="5">
    <location>
        <begin position="82"/>
        <end position="105"/>
    </location>
</feature>
<dbReference type="NCBIfam" id="NF007200">
    <property type="entry name" value="PRK09621.1"/>
    <property type="match status" value="1"/>
</dbReference>
<keyword evidence="2 5" id="KW-0812">Transmembrane</keyword>
<feature type="domain" description="V-ATPase proteolipid subunit C-like" evidence="6">
    <location>
        <begin position="12"/>
        <end position="69"/>
    </location>
</feature>
<dbReference type="EMBL" id="CP101527">
    <property type="protein sequence ID" value="UZW74897.1"/>
    <property type="molecule type" value="Genomic_DNA"/>
</dbReference>
<accession>A0A9E8HIN0</accession>
<dbReference type="Proteomes" id="UP001164472">
    <property type="component" value="Chromosome"/>
</dbReference>
<evidence type="ECO:0000256" key="4">
    <source>
        <dbReference type="ARBA" id="ARBA00023136"/>
    </source>
</evidence>
<dbReference type="Pfam" id="PF00137">
    <property type="entry name" value="ATP-synt_C"/>
    <property type="match status" value="2"/>
</dbReference>
<dbReference type="KEGG" id="asem:NNL22_18035"/>
<evidence type="ECO:0000313" key="7">
    <source>
        <dbReference type="EMBL" id="UZW74897.1"/>
    </source>
</evidence>
<dbReference type="Gene3D" id="1.20.120.610">
    <property type="entry name" value="lithium bound rotor ring of v- atpase"/>
    <property type="match status" value="1"/>
</dbReference>
<gene>
    <name evidence="7" type="ORF">NNL22_18035</name>
</gene>
<dbReference type="GO" id="GO:0015078">
    <property type="term" value="F:proton transmembrane transporter activity"/>
    <property type="evidence" value="ECO:0007669"/>
    <property type="project" value="InterPro"/>
</dbReference>
<feature type="domain" description="V-ATPase proteolipid subunit C-like" evidence="6">
    <location>
        <begin position="83"/>
        <end position="142"/>
    </location>
</feature>
<keyword evidence="4 5" id="KW-0472">Membrane</keyword>
<keyword evidence="3 5" id="KW-1133">Transmembrane helix</keyword>
<proteinExistence type="predicted"/>
<sequence length="148" mass="14923">MEQFVIALGWVGIFAPTALGAIGSSYGCARAGQAAAGALLDTESGYGKYIGLSAMPSTQVILGIVVMFTLNREITADNAPGIFAIGLLTGLALMLSAVYQGQALVAAINAAKNKPEIFGLAIAPAAIVEGFAVFAFVFALVLAGSIPA</sequence>
<dbReference type="SUPFAM" id="SSF81333">
    <property type="entry name" value="F1F0 ATP synthase subunit C"/>
    <property type="match status" value="1"/>
</dbReference>
<feature type="transmembrane region" description="Helical" evidence="5">
    <location>
        <begin position="49"/>
        <end position="70"/>
    </location>
</feature>
<evidence type="ECO:0000256" key="1">
    <source>
        <dbReference type="ARBA" id="ARBA00004141"/>
    </source>
</evidence>
<dbReference type="RefSeq" id="WP_251810324.1">
    <property type="nucleotide sequence ID" value="NZ_CP101527.1"/>
</dbReference>
<reference evidence="7" key="1">
    <citation type="submission" date="2022-07" db="EMBL/GenBank/DDBJ databases">
        <title>Alkalimarinus sp. nov., isolated from gut of a Alitta virens.</title>
        <authorList>
            <person name="Yang A.I."/>
            <person name="Shin N.-R."/>
        </authorList>
    </citation>
    <scope>NUCLEOTIDE SEQUENCE</scope>
    <source>
        <strain evidence="7">FA028</strain>
    </source>
</reference>
<dbReference type="CDD" id="cd18180">
    <property type="entry name" value="ATP-synt_Vo_Ao_c_NTPK_rpt2"/>
    <property type="match status" value="1"/>
</dbReference>
<evidence type="ECO:0000256" key="5">
    <source>
        <dbReference type="SAM" id="Phobius"/>
    </source>
</evidence>
<keyword evidence="8" id="KW-1185">Reference proteome</keyword>
<comment type="subcellular location">
    <subcellularLocation>
        <location evidence="1">Membrane</location>
        <topology evidence="1">Multi-pass membrane protein</topology>
    </subcellularLocation>
</comment>
<evidence type="ECO:0000313" key="8">
    <source>
        <dbReference type="Proteomes" id="UP001164472"/>
    </source>
</evidence>
<name>A0A9E8HIN0_9ALTE</name>
<evidence type="ECO:0000259" key="6">
    <source>
        <dbReference type="Pfam" id="PF00137"/>
    </source>
</evidence>
<evidence type="ECO:0000256" key="3">
    <source>
        <dbReference type="ARBA" id="ARBA00022989"/>
    </source>
</evidence>
<feature type="transmembrane region" description="Helical" evidence="5">
    <location>
        <begin position="117"/>
        <end position="143"/>
    </location>
</feature>
<dbReference type="AlphaFoldDB" id="A0A9E8HIN0"/>